<keyword evidence="6" id="KW-1185">Reference proteome</keyword>
<protein>
    <submittedName>
        <fullName evidence="5">1,4-alpha-glucan branching enzyme GlgB</fullName>
        <ecNumber evidence="5">2.4.1.18</ecNumber>
    </submittedName>
</protein>
<accession>A0A4P7PSE4</accession>
<dbReference type="InterPro" id="IPR026444">
    <property type="entry name" value="Secre_tail"/>
</dbReference>
<dbReference type="RefSeq" id="WP_136151432.1">
    <property type="nucleotide sequence ID" value="NZ_CP038810.1"/>
</dbReference>
<evidence type="ECO:0000259" key="4">
    <source>
        <dbReference type="SMART" id="SM00642"/>
    </source>
</evidence>
<dbReference type="SUPFAM" id="SSF51445">
    <property type="entry name" value="(Trans)glycosidases"/>
    <property type="match status" value="1"/>
</dbReference>
<dbReference type="KEGG" id="fsn:GS03_00966"/>
<keyword evidence="5" id="KW-0328">Glycosyltransferase</keyword>
<evidence type="ECO:0000256" key="2">
    <source>
        <dbReference type="ARBA" id="ARBA00022729"/>
    </source>
</evidence>
<dbReference type="Gene3D" id="3.20.20.80">
    <property type="entry name" value="Glycosidases"/>
    <property type="match status" value="1"/>
</dbReference>
<dbReference type="InterPro" id="IPR013783">
    <property type="entry name" value="Ig-like_fold"/>
</dbReference>
<dbReference type="GO" id="GO:0003844">
    <property type="term" value="F:1,4-alpha-glucan branching enzyme activity"/>
    <property type="evidence" value="ECO:0007669"/>
    <property type="project" value="UniProtKB-EC"/>
</dbReference>
<dbReference type="EMBL" id="CP038810">
    <property type="protein sequence ID" value="QBZ97475.1"/>
    <property type="molecule type" value="Genomic_DNA"/>
</dbReference>
<dbReference type="AlphaFoldDB" id="A0A4P7PSE4"/>
<evidence type="ECO:0000313" key="6">
    <source>
        <dbReference type="Proteomes" id="UP000296862"/>
    </source>
</evidence>
<gene>
    <name evidence="5" type="primary">glgB_1</name>
    <name evidence="5" type="ORF">GS03_00966</name>
</gene>
<evidence type="ECO:0000256" key="1">
    <source>
        <dbReference type="ARBA" id="ARBA00008061"/>
    </source>
</evidence>
<reference evidence="5 6" key="1">
    <citation type="submission" date="2019-04" db="EMBL/GenBank/DDBJ databases">
        <title>Flavobacterium sp. GS03.</title>
        <authorList>
            <person name="Kim H."/>
        </authorList>
    </citation>
    <scope>NUCLEOTIDE SEQUENCE [LARGE SCALE GENOMIC DNA]</scope>
    <source>
        <strain evidence="5 6">GS03</strain>
    </source>
</reference>
<sequence length="967" mass="107155">MKKIFLLLLFSTFASHAQVQTITPTVTPNPFERNQSITITVQGSQINEATWGVTGNALYLWAWMQDVNGNALGDCPTNGTWTASSEANRLTYNSGTDTYTITFIPQTFYNNTVFGKMGFLVKAKDGSGDKKTNDNIFNVGAFQMTLSSPTENSNTIISTSTNASVVASNTGGAATYTLKANGVTVSGPTTTTFFTAGPLVTQNTVFTLECTQGATTIVKRFSYIFNPGIISQALPAGKLDGINYDAADATKATLVLNAPYKDFIYVAGSFNNWQPTASHAMKKDPTTGKFWLEITGLTPGQAYAYQYWVCDVTSRPANSPAVVKTADPFSTLVLSPFDDPQIVTLGVYPGLPVYATIAPGQEREVTVLQTGPTAWWNYTWSTATTNFVKPKKKDLVIYEALVRDFDANRTYQDLINKIDYFKNLKINAIQLMPVMEFEGNESWGYNTVFHMAADKRYGPPAKLKEFIDLCHQNGIAVILDLALNHVFGRSPLERMWMLDTDNDGWSNGTGYKVSAENPYCNQDAMHSYNVGTDLNHFREPDNLTNTYTVRTIQTWIQDYKVDGFRWDLTKGFTNQCPPAVSGGQETCTNGYRSDRVAKLKWYADKQWELDPNFLVIFEHLGNGGSYDEEVEWTNYLRSGDVKGIMQWRKITDGYANIMKGNFGDVSGVTDPSNRFVGYAESHDEERLMYKAIHDGGANQTFGDLTKALQRLPAIGAIHLLVPGPKMIWHFGELGWDDSLWTCNAGNVSFSAPDCKLDTKPQPQWVENWLGDTNRGAVYNTWSKLIDLKINENVFENGTYAWNLATVGTPRLDVYTSTSQTAALSYAFVRTNFSNNTLVTSGGFPFIGTWYNLMDNSTIEVTSTTQSISIEPGGFRLYGNKPTTLANNDFNLINTVSLYPNPTNGSFSIKGQVAKVEVYSITGQKVKSFESIPSEDYQFDVSDLSNGVYLVKAIDSNNSSKSMKLIKQ</sequence>
<dbReference type="InterPro" id="IPR006047">
    <property type="entry name" value="GH13_cat_dom"/>
</dbReference>
<feature type="domain" description="Glycosyl hydrolase family 13 catalytic" evidence="4">
    <location>
        <begin position="399"/>
        <end position="785"/>
    </location>
</feature>
<keyword evidence="5" id="KW-0808">Transferase</keyword>
<dbReference type="OrthoDB" id="9761875at2"/>
<proteinExistence type="inferred from homology"/>
<dbReference type="SMART" id="SM00642">
    <property type="entry name" value="Aamy"/>
    <property type="match status" value="1"/>
</dbReference>
<dbReference type="NCBIfam" id="TIGR04183">
    <property type="entry name" value="Por_Secre_tail"/>
    <property type="match status" value="1"/>
</dbReference>
<dbReference type="SUPFAM" id="SSF81296">
    <property type="entry name" value="E set domains"/>
    <property type="match status" value="1"/>
</dbReference>
<name>A0A4P7PSE4_9FLAO</name>
<dbReference type="Proteomes" id="UP000296862">
    <property type="component" value="Chromosome"/>
</dbReference>
<evidence type="ECO:0000313" key="5">
    <source>
        <dbReference type="EMBL" id="QBZ97475.1"/>
    </source>
</evidence>
<dbReference type="EC" id="2.4.1.18" evidence="5"/>
<comment type="similarity">
    <text evidence="1">Belongs to the glycosyl hydrolase 13 family.</text>
</comment>
<dbReference type="InterPro" id="IPR014756">
    <property type="entry name" value="Ig_E-set"/>
</dbReference>
<keyword evidence="2 3" id="KW-0732">Signal</keyword>
<dbReference type="InterPro" id="IPR017853">
    <property type="entry name" value="GH"/>
</dbReference>
<feature type="chain" id="PRO_5020297744" evidence="3">
    <location>
        <begin position="18"/>
        <end position="967"/>
    </location>
</feature>
<feature type="signal peptide" evidence="3">
    <location>
        <begin position="1"/>
        <end position="17"/>
    </location>
</feature>
<organism evidence="5 6">
    <name type="scientific">Flavobacterium sangjuense</name>
    <dbReference type="NCBI Taxonomy" id="2518177"/>
    <lineage>
        <taxon>Bacteria</taxon>
        <taxon>Pseudomonadati</taxon>
        <taxon>Bacteroidota</taxon>
        <taxon>Flavobacteriia</taxon>
        <taxon>Flavobacteriales</taxon>
        <taxon>Flavobacteriaceae</taxon>
        <taxon>Flavobacterium</taxon>
    </lineage>
</organism>
<dbReference type="CDD" id="cd11350">
    <property type="entry name" value="AmyAc_4"/>
    <property type="match status" value="1"/>
</dbReference>
<dbReference type="Pfam" id="PF00128">
    <property type="entry name" value="Alpha-amylase"/>
    <property type="match status" value="1"/>
</dbReference>
<dbReference type="GO" id="GO:0005975">
    <property type="term" value="P:carbohydrate metabolic process"/>
    <property type="evidence" value="ECO:0007669"/>
    <property type="project" value="InterPro"/>
</dbReference>
<dbReference type="PANTHER" id="PTHR43002">
    <property type="entry name" value="GLYCOGEN DEBRANCHING ENZYME"/>
    <property type="match status" value="1"/>
</dbReference>
<dbReference type="Pfam" id="PF18962">
    <property type="entry name" value="Por_Secre_tail"/>
    <property type="match status" value="1"/>
</dbReference>
<evidence type="ECO:0000256" key="3">
    <source>
        <dbReference type="SAM" id="SignalP"/>
    </source>
</evidence>
<dbReference type="Gene3D" id="2.60.40.10">
    <property type="entry name" value="Immunoglobulins"/>
    <property type="match status" value="1"/>
</dbReference>